<name>A0ABQ4DMC9_9CELL</name>
<evidence type="ECO:0000313" key="4">
    <source>
        <dbReference type="Proteomes" id="UP000614741"/>
    </source>
</evidence>
<evidence type="ECO:0000259" key="2">
    <source>
        <dbReference type="Pfam" id="PF01425"/>
    </source>
</evidence>
<dbReference type="PANTHER" id="PTHR46310">
    <property type="entry name" value="AMIDASE 1"/>
    <property type="match status" value="1"/>
</dbReference>
<organism evidence="3 4">
    <name type="scientific">Cellulomonas phragmiteti</name>
    <dbReference type="NCBI Taxonomy" id="478780"/>
    <lineage>
        <taxon>Bacteria</taxon>
        <taxon>Bacillati</taxon>
        <taxon>Actinomycetota</taxon>
        <taxon>Actinomycetes</taxon>
        <taxon>Micrococcales</taxon>
        <taxon>Cellulomonadaceae</taxon>
        <taxon>Cellulomonas</taxon>
    </lineage>
</organism>
<dbReference type="InterPro" id="IPR023631">
    <property type="entry name" value="Amidase_dom"/>
</dbReference>
<accession>A0ABQ4DMC9</accession>
<feature type="region of interest" description="Disordered" evidence="1">
    <location>
        <begin position="207"/>
        <end position="232"/>
    </location>
</feature>
<evidence type="ECO:0000313" key="3">
    <source>
        <dbReference type="EMBL" id="GIG40509.1"/>
    </source>
</evidence>
<dbReference type="SUPFAM" id="SSF54427">
    <property type="entry name" value="NTF2-like"/>
    <property type="match status" value="1"/>
</dbReference>
<dbReference type="InterPro" id="IPR020556">
    <property type="entry name" value="Amidase_CS"/>
</dbReference>
<dbReference type="PANTHER" id="PTHR46310:SF7">
    <property type="entry name" value="AMIDASE 1"/>
    <property type="match status" value="1"/>
</dbReference>
<dbReference type="Pfam" id="PF11533">
    <property type="entry name" value="AtzH-like"/>
    <property type="match status" value="1"/>
</dbReference>
<dbReference type="RefSeq" id="WP_203674262.1">
    <property type="nucleotide sequence ID" value="NZ_BONP01000012.1"/>
</dbReference>
<dbReference type="InterPro" id="IPR032710">
    <property type="entry name" value="NTF2-like_dom_sf"/>
</dbReference>
<reference evidence="3 4" key="1">
    <citation type="submission" date="2021-01" db="EMBL/GenBank/DDBJ databases">
        <title>Whole genome shotgun sequence of Cellulomonas phragmiteti NBRC 110785.</title>
        <authorList>
            <person name="Komaki H."/>
            <person name="Tamura T."/>
        </authorList>
    </citation>
    <scope>NUCLEOTIDE SEQUENCE [LARGE SCALE GENOMIC DNA]</scope>
    <source>
        <strain evidence="3 4">NBRC 110785</strain>
    </source>
</reference>
<protein>
    <recommendedName>
        <fullName evidence="2">Amidase domain-containing protein</fullName>
    </recommendedName>
</protein>
<feature type="region of interest" description="Disordered" evidence="1">
    <location>
        <begin position="472"/>
        <end position="498"/>
    </location>
</feature>
<gene>
    <name evidence="3" type="ORF">Cph01nite_22710</name>
</gene>
<evidence type="ECO:0000256" key="1">
    <source>
        <dbReference type="SAM" id="MobiDB-lite"/>
    </source>
</evidence>
<keyword evidence="4" id="KW-1185">Reference proteome</keyword>
<dbReference type="Proteomes" id="UP000614741">
    <property type="component" value="Unassembled WGS sequence"/>
</dbReference>
<sequence>MRTDPPPGLLDAFRAYEQALGTDDLDALDRLFAPGPATLRGDATGLLVGHDEIAAFRGARGGAPARRLVEVHVRTVDDDHALVVAVTEPRGGGRGQQTQLWERGDAGWVVVAAHVHAPAPAFDARVWRVLGDPLVAGATDGPLTGRTVAVKDLYAVAGQRVGAGNPTWLAGAGVERAHSAAVDRLLAAGADVRGVARTDELAYSLAGTNAHTGTPPNPRAPGRVPGGSSSGSAAAVALGQADVGLGTDTGGSIRVPASYQGLYGLRTTHGAVATTGLVPLAPSFDTVGWLTRDADLLAAVGDVLLLGGDDGRWSPRLVVSPALLAHAQDEVASRVGAFAADAGAATTTAWDDVDLAAWAEVFRVRQAWEAWRAHGGWVRAHPGALGPDVATRFSTASQVDDGAGAAAAVRREAVRAQILDLVGDDVLVLPAASSVAPRPDPADLDAVRTATLRLTCVAGLGGLPAVVLPTRPAAGHDGAGSTSHAPGGAGPDRPAPGRRADLPVGVCLVAAPGRDRGLLALARTLAAT</sequence>
<dbReference type="Gene3D" id="3.10.450.50">
    <property type="match status" value="1"/>
</dbReference>
<comment type="caution">
    <text evidence="3">The sequence shown here is derived from an EMBL/GenBank/DDBJ whole genome shotgun (WGS) entry which is preliminary data.</text>
</comment>
<dbReference type="InterPro" id="IPR036928">
    <property type="entry name" value="AS_sf"/>
</dbReference>
<dbReference type="InterPro" id="IPR024507">
    <property type="entry name" value="AtzH-like"/>
</dbReference>
<feature type="domain" description="Amidase" evidence="2">
    <location>
        <begin position="137"/>
        <end position="305"/>
    </location>
</feature>
<dbReference type="Pfam" id="PF01425">
    <property type="entry name" value="Amidase"/>
    <property type="match status" value="1"/>
</dbReference>
<dbReference type="PROSITE" id="PS00571">
    <property type="entry name" value="AMIDASES"/>
    <property type="match status" value="1"/>
</dbReference>
<dbReference type="EMBL" id="BONP01000012">
    <property type="protein sequence ID" value="GIG40509.1"/>
    <property type="molecule type" value="Genomic_DNA"/>
</dbReference>
<dbReference type="SUPFAM" id="SSF75304">
    <property type="entry name" value="Amidase signature (AS) enzymes"/>
    <property type="match status" value="1"/>
</dbReference>
<proteinExistence type="predicted"/>
<dbReference type="Gene3D" id="3.90.1300.10">
    <property type="entry name" value="Amidase signature (AS) domain"/>
    <property type="match status" value="1"/>
</dbReference>